<reference evidence="1" key="1">
    <citation type="submission" date="2015-06" db="EMBL/GenBank/DDBJ databases">
        <authorList>
            <person name="Nguyen H."/>
        </authorList>
    </citation>
    <scope>NUCLEOTIDE SEQUENCE</scope>
    <source>
        <strain evidence="1">DAOM 180753</strain>
    </source>
</reference>
<evidence type="ECO:0000313" key="1">
    <source>
        <dbReference type="EMBL" id="KAJ9482701.1"/>
    </source>
</evidence>
<proteinExistence type="predicted"/>
<dbReference type="EMBL" id="LACB01000522">
    <property type="protein sequence ID" value="KAJ9482701.1"/>
    <property type="molecule type" value="Genomic_DNA"/>
</dbReference>
<gene>
    <name evidence="1" type="ORF">VN97_g10728</name>
</gene>
<name>A0AAI9T8F2_PENTH</name>
<reference evidence="1" key="2">
    <citation type="journal article" date="2016" name="Fungal Biol.">
        <title>Ochratoxin A production by Penicillium thymicola.</title>
        <authorList>
            <person name="Nguyen H.D.T."/>
            <person name="McMullin D.R."/>
            <person name="Ponomareva E."/>
            <person name="Riley R."/>
            <person name="Pomraning K.R."/>
            <person name="Baker S.E."/>
            <person name="Seifert K.A."/>
        </authorList>
    </citation>
    <scope>NUCLEOTIDE SEQUENCE</scope>
    <source>
        <strain evidence="1">DAOM 180753</strain>
    </source>
</reference>
<protein>
    <submittedName>
        <fullName evidence="1">Uncharacterized protein</fullName>
    </submittedName>
</protein>
<comment type="caution">
    <text evidence="1">The sequence shown here is derived from an EMBL/GenBank/DDBJ whole genome shotgun (WGS) entry which is preliminary data.</text>
</comment>
<dbReference type="Proteomes" id="UP001227192">
    <property type="component" value="Unassembled WGS sequence"/>
</dbReference>
<organism evidence="1 2">
    <name type="scientific">Penicillium thymicola</name>
    <dbReference type="NCBI Taxonomy" id="293382"/>
    <lineage>
        <taxon>Eukaryota</taxon>
        <taxon>Fungi</taxon>
        <taxon>Dikarya</taxon>
        <taxon>Ascomycota</taxon>
        <taxon>Pezizomycotina</taxon>
        <taxon>Eurotiomycetes</taxon>
        <taxon>Eurotiomycetidae</taxon>
        <taxon>Eurotiales</taxon>
        <taxon>Aspergillaceae</taxon>
        <taxon>Penicillium</taxon>
    </lineage>
</organism>
<accession>A0AAI9T8F2</accession>
<dbReference type="AlphaFoldDB" id="A0AAI9T8F2"/>
<sequence length="81" mass="8867">MAMAYNNNSKLVVLIEADNAQSSIATDLLAEVTKYGIATAPHEFSNCSKFANFGESNRIRTLVSGLRIYGRFNSSKFANSE</sequence>
<evidence type="ECO:0000313" key="2">
    <source>
        <dbReference type="Proteomes" id="UP001227192"/>
    </source>
</evidence>
<keyword evidence="2" id="KW-1185">Reference proteome</keyword>